<sequence>MAALASTIFATLVAQPLEILYRRGPSIAGYGWWEGASDEDICSQLTGVNAEFWRTGPASSAMCRELIDRKCDAFIIGTLGAVAVGTLGLLVAASFCRCVLVDPLVGAFSHRPAPRTP</sequence>
<keyword evidence="2" id="KW-1185">Reference proteome</keyword>
<dbReference type="EMBL" id="MW018138">
    <property type="protein sequence ID" value="QPB44573.1"/>
    <property type="molecule type" value="Genomic_DNA"/>
</dbReference>
<protein>
    <submittedName>
        <fullName evidence="1">Uncharacterized protein</fullName>
    </submittedName>
</protein>
<reference evidence="1 2" key="1">
    <citation type="submission" date="2020-09" db="EMBL/GenBank/DDBJ databases">
        <authorList>
            <person name="Zhang R."/>
            <person name="Garcia K."/>
            <person name="Ogata H."/>
        </authorList>
    </citation>
    <scope>NUCLEOTIDE SEQUENCE [LARGE SCALE GENOMIC DNA]</scope>
    <source>
        <strain evidence="2">stheno</strain>
    </source>
</reference>
<organism evidence="1 2">
    <name type="scientific">Medusavirus stheno T3</name>
    <dbReference type="NCBI Taxonomy" id="3069717"/>
    <lineage>
        <taxon>Viruses</taxon>
        <taxon>Varidnaviria</taxon>
        <taxon>Bamfordvirae</taxon>
        <taxon>Nucleocytoviricota</taxon>
        <taxon>Megaviricetes</taxon>
        <taxon>Mamonoviridae</taxon>
        <taxon>Medusavirus</taxon>
        <taxon>Medusavirus sthenus</taxon>
    </lineage>
</organism>
<accession>A0A7S8BEV7</accession>
<dbReference type="Proteomes" id="UP001162098">
    <property type="component" value="Segment"/>
</dbReference>
<name>A0A7S8BEV7_9VIRU</name>
<evidence type="ECO:0000313" key="1">
    <source>
        <dbReference type="EMBL" id="QPB44573.1"/>
    </source>
</evidence>
<dbReference type="KEGG" id="vg:80543769"/>
<evidence type="ECO:0000313" key="2">
    <source>
        <dbReference type="Proteomes" id="UP001162098"/>
    </source>
</evidence>
<proteinExistence type="predicted"/>